<dbReference type="Gene3D" id="3.10.310.70">
    <property type="match status" value="1"/>
</dbReference>
<dbReference type="Gene3D" id="3.30.40.10">
    <property type="entry name" value="Zinc/RING finger domain, C3HC4 (zinc finger)"/>
    <property type="match status" value="1"/>
</dbReference>
<evidence type="ECO:0000256" key="6">
    <source>
        <dbReference type="ARBA" id="ARBA00022786"/>
    </source>
</evidence>
<dbReference type="InterPro" id="IPR033932">
    <property type="entry name" value="YtcJ-like"/>
</dbReference>
<keyword evidence="5 8" id="KW-0863">Zinc-finger</keyword>
<evidence type="ECO:0000256" key="2">
    <source>
        <dbReference type="ARBA" id="ARBA00012483"/>
    </source>
</evidence>
<evidence type="ECO:0000256" key="7">
    <source>
        <dbReference type="ARBA" id="ARBA00022833"/>
    </source>
</evidence>
<feature type="compositionally biased region" description="Polar residues" evidence="9">
    <location>
        <begin position="391"/>
        <end position="402"/>
    </location>
</feature>
<comment type="caution">
    <text evidence="11">The sequence shown here is derived from an EMBL/GenBank/DDBJ whole genome shotgun (WGS) entry which is preliminary data.</text>
</comment>
<feature type="domain" description="RING-type" evidence="10">
    <location>
        <begin position="328"/>
        <end position="369"/>
    </location>
</feature>
<dbReference type="SMART" id="SM00184">
    <property type="entry name" value="RING"/>
    <property type="match status" value="1"/>
</dbReference>
<dbReference type="InterPro" id="IPR013108">
    <property type="entry name" value="Amidohydro_3"/>
</dbReference>
<gene>
    <name evidence="11" type="ORF">ETB97_006859</name>
</gene>
<dbReference type="Proteomes" id="UP000541154">
    <property type="component" value="Unassembled WGS sequence"/>
</dbReference>
<accession>A0A8H6AHK7</accession>
<dbReference type="EC" id="2.3.2.27" evidence="2"/>
<reference evidence="11 12" key="1">
    <citation type="submission" date="2019-04" db="EMBL/GenBank/DDBJ databases">
        <title>Aspergillus burnettii sp. nov., novel species from soil in southeast Queensland.</title>
        <authorList>
            <person name="Gilchrist C.L.M."/>
            <person name="Pitt J.I."/>
            <person name="Lange L."/>
            <person name="Lacey H.J."/>
            <person name="Vuong D."/>
            <person name="Midgley D.J."/>
            <person name="Greenfield P."/>
            <person name="Bradbury M."/>
            <person name="Lacey E."/>
            <person name="Busk P.K."/>
            <person name="Pilgaard B."/>
            <person name="Chooi Y.H."/>
            <person name="Piggott A.M."/>
        </authorList>
    </citation>
    <scope>NUCLEOTIDE SEQUENCE [LARGE SCALE GENOMIC DNA]</scope>
    <source>
        <strain evidence="11 12">FRR 5400</strain>
    </source>
</reference>
<dbReference type="GO" id="GO:0016567">
    <property type="term" value="P:protein ubiquitination"/>
    <property type="evidence" value="ECO:0007669"/>
    <property type="project" value="UniProtKB-ARBA"/>
</dbReference>
<protein>
    <recommendedName>
        <fullName evidence="2">RING-type E3 ubiquitin transferase</fullName>
        <ecNumber evidence="2">2.3.2.27</ecNumber>
    </recommendedName>
</protein>
<dbReference type="GO" id="GO:0008270">
    <property type="term" value="F:zinc ion binding"/>
    <property type="evidence" value="ECO:0007669"/>
    <property type="project" value="UniProtKB-KW"/>
</dbReference>
<keyword evidence="6" id="KW-0833">Ubl conjugation pathway</keyword>
<dbReference type="AlphaFoldDB" id="A0A8H6AHK7"/>
<evidence type="ECO:0000256" key="1">
    <source>
        <dbReference type="ARBA" id="ARBA00000900"/>
    </source>
</evidence>
<comment type="catalytic activity">
    <reaction evidence="1">
        <text>S-ubiquitinyl-[E2 ubiquitin-conjugating enzyme]-L-cysteine + [acceptor protein]-L-lysine = [E2 ubiquitin-conjugating enzyme]-L-cysteine + N(6)-ubiquitinyl-[acceptor protein]-L-lysine.</text>
        <dbReference type="EC" id="2.3.2.27"/>
    </reaction>
</comment>
<organism evidence="11 12">
    <name type="scientific">Petromyces alliaceus</name>
    <name type="common">Aspergillus alliaceus</name>
    <dbReference type="NCBI Taxonomy" id="209559"/>
    <lineage>
        <taxon>Eukaryota</taxon>
        <taxon>Fungi</taxon>
        <taxon>Dikarya</taxon>
        <taxon>Ascomycota</taxon>
        <taxon>Pezizomycotina</taxon>
        <taxon>Eurotiomycetes</taxon>
        <taxon>Eurotiomycetidae</taxon>
        <taxon>Eurotiales</taxon>
        <taxon>Aspergillaceae</taxon>
        <taxon>Aspergillus</taxon>
        <taxon>Aspergillus subgen. Circumdati</taxon>
    </lineage>
</organism>
<dbReference type="InterPro" id="IPR013083">
    <property type="entry name" value="Znf_RING/FYVE/PHD"/>
</dbReference>
<keyword evidence="7" id="KW-0862">Zinc</keyword>
<dbReference type="FunFam" id="3.30.40.10:FF:000127">
    <property type="entry name" value="E3 ubiquitin-protein ligase RNF181"/>
    <property type="match status" value="1"/>
</dbReference>
<dbReference type="PANTHER" id="PTHR22642:SF20">
    <property type="entry name" value="AMIDOHYDROLASE 3 DOMAIN-CONTAINING PROTEIN"/>
    <property type="match status" value="1"/>
</dbReference>
<dbReference type="GO" id="GO:0061630">
    <property type="term" value="F:ubiquitin protein ligase activity"/>
    <property type="evidence" value="ECO:0007669"/>
    <property type="project" value="UniProtKB-EC"/>
</dbReference>
<sequence length="953" mass="104207">MADVGDRMFCHACGGVWLRREHGLECPRCGSEFTEIIEIPPDTEEDTEAPDPPISVPEERSSHTPANPWAGHDPWAHDDSDRDGHDWDPGNGFRHHTYRSPDGRFTFSSTTYTHGFSPRRPSGQQMPVDPLMPMVRGLDTIFHGLADTYRQTEYRPANDRNSPQGMGRGDGLQQEHGPGPGPRVFSRSFDFGFNPRNDGSMGSEFHTAGGLHPRDADGPQPMGTPLRTLGDILELFRADFGNNGQPGVGGTRVMTGPNPLAILSTLLNLDRHGDAVYSQEELDRVISQLIDQNARGTAPPPAAPSAIQSLPKKKIDREMLGSEGKAECSICMDPVEIGTEVTVLPCKHWFHYACIEMWLSQHNTCPHCRRGIDFSTPPGGSSDNPVVINGSPETSPRRTSGTVPEYSGVAPSRWSGNGSETGTAGQEQDQGPTSRNENQGGGGFTGWNGHFITGQSPEPTCMITEHDRIVYLGEESPAMSHHPETRIMDLEGRKVLPGFIDGHMHLLLFGASLSKINLGNCTSLSDIRATIKEAALQNPTAERLFCRGWMHSMTNGEALASMIDDLDPRPIFIDSKDLHSAWCNSAALRELNVAEMPDPAGGVIHRDAQGAASGLLSEAAAVNIVWPHVAKVASLEEKLGFVRRAFSEYNQAGYTGIVEMATDENLWATVKTLREREEVGVRMAAHWIISPKSEVSEVLKQVDRAIELHSLYNLETSPDFRIAGIKPYSTGANCEPLWGAEILKKVVRKADRAGLQCALHAIGDATVRLAIDALESEGTPGRRHRIEHLELTAPEDAKRLGQLGITASVQPVHADPAILKAWPTLLGEERCGRAFAYKDFVSHQATLAIGTDSPTAPHLPLRNLYTATTRRSAREPASSTTVNEHFKLSLLEAVGAATTGSAYSCFADRFTGRLEVGKKADFVVVDMAWEAEKLLEAEVYETYFNGKRVYRRD</sequence>
<keyword evidence="12" id="KW-1185">Reference proteome</keyword>
<dbReference type="CDD" id="cd16454">
    <property type="entry name" value="RING-H2_PA-TM-RING"/>
    <property type="match status" value="1"/>
</dbReference>
<feature type="region of interest" description="Disordered" evidence="9">
    <location>
        <begin position="152"/>
        <end position="222"/>
    </location>
</feature>
<keyword evidence="4" id="KW-0479">Metal-binding</keyword>
<dbReference type="Pfam" id="PF07969">
    <property type="entry name" value="Amidohydro_3"/>
    <property type="match status" value="1"/>
</dbReference>
<dbReference type="SUPFAM" id="SSF51556">
    <property type="entry name" value="Metallo-dependent hydrolases"/>
    <property type="match status" value="1"/>
</dbReference>
<dbReference type="InterPro" id="IPR001841">
    <property type="entry name" value="Znf_RING"/>
</dbReference>
<dbReference type="CDD" id="cd01300">
    <property type="entry name" value="YtcJ_like"/>
    <property type="match status" value="1"/>
</dbReference>
<dbReference type="PROSITE" id="PS50089">
    <property type="entry name" value="ZF_RING_2"/>
    <property type="match status" value="1"/>
</dbReference>
<evidence type="ECO:0000313" key="11">
    <source>
        <dbReference type="EMBL" id="KAF5867013.1"/>
    </source>
</evidence>
<evidence type="ECO:0000256" key="9">
    <source>
        <dbReference type="SAM" id="MobiDB-lite"/>
    </source>
</evidence>
<dbReference type="InterPro" id="IPR032466">
    <property type="entry name" value="Metal_Hydrolase"/>
</dbReference>
<proteinExistence type="predicted"/>
<dbReference type="Gene3D" id="3.20.20.140">
    <property type="entry name" value="Metal-dependent hydrolases"/>
    <property type="match status" value="1"/>
</dbReference>
<feature type="compositionally biased region" description="Polar residues" evidence="9">
    <location>
        <begin position="414"/>
        <end position="438"/>
    </location>
</feature>
<evidence type="ECO:0000256" key="8">
    <source>
        <dbReference type="PROSITE-ProRule" id="PRU00175"/>
    </source>
</evidence>
<name>A0A8H6AHK7_PETAA</name>
<dbReference type="InterPro" id="IPR011059">
    <property type="entry name" value="Metal-dep_hydrolase_composite"/>
</dbReference>
<evidence type="ECO:0000256" key="3">
    <source>
        <dbReference type="ARBA" id="ARBA00022679"/>
    </source>
</evidence>
<evidence type="ECO:0000313" key="12">
    <source>
        <dbReference type="Proteomes" id="UP000541154"/>
    </source>
</evidence>
<evidence type="ECO:0000259" key="10">
    <source>
        <dbReference type="PROSITE" id="PS50089"/>
    </source>
</evidence>
<feature type="region of interest" description="Disordered" evidence="9">
    <location>
        <begin position="109"/>
        <end position="128"/>
    </location>
</feature>
<evidence type="ECO:0000256" key="4">
    <source>
        <dbReference type="ARBA" id="ARBA00022723"/>
    </source>
</evidence>
<dbReference type="Gene3D" id="2.30.40.10">
    <property type="entry name" value="Urease, subunit C, domain 1"/>
    <property type="match status" value="1"/>
</dbReference>
<dbReference type="Pfam" id="PF13639">
    <property type="entry name" value="zf-RING_2"/>
    <property type="match status" value="1"/>
</dbReference>
<feature type="compositionally biased region" description="Basic and acidic residues" evidence="9">
    <location>
        <begin position="74"/>
        <end position="88"/>
    </location>
</feature>
<feature type="region of interest" description="Disordered" evidence="9">
    <location>
        <begin position="38"/>
        <end position="88"/>
    </location>
</feature>
<evidence type="ECO:0000256" key="5">
    <source>
        <dbReference type="ARBA" id="ARBA00022771"/>
    </source>
</evidence>
<keyword evidence="3" id="KW-0808">Transferase</keyword>
<dbReference type="EMBL" id="SPNV01000003">
    <property type="protein sequence ID" value="KAF5867013.1"/>
    <property type="molecule type" value="Genomic_DNA"/>
</dbReference>
<dbReference type="GO" id="GO:0016810">
    <property type="term" value="F:hydrolase activity, acting on carbon-nitrogen (but not peptide) bonds"/>
    <property type="evidence" value="ECO:0007669"/>
    <property type="project" value="InterPro"/>
</dbReference>
<dbReference type="PANTHER" id="PTHR22642">
    <property type="entry name" value="IMIDAZOLONEPROPIONASE"/>
    <property type="match status" value="1"/>
</dbReference>
<dbReference type="SUPFAM" id="SSF51338">
    <property type="entry name" value="Composite domain of metallo-dependent hydrolases"/>
    <property type="match status" value="1"/>
</dbReference>
<dbReference type="SUPFAM" id="SSF57850">
    <property type="entry name" value="RING/U-box"/>
    <property type="match status" value="1"/>
</dbReference>
<feature type="region of interest" description="Disordered" evidence="9">
    <location>
        <begin position="375"/>
        <end position="444"/>
    </location>
</feature>